<feature type="transmembrane region" description="Helical" evidence="6">
    <location>
        <begin position="22"/>
        <end position="42"/>
    </location>
</feature>
<dbReference type="Pfam" id="PF03706">
    <property type="entry name" value="LPG_synthase_TM"/>
    <property type="match status" value="1"/>
</dbReference>
<sequence>MPAGGEAVARGRWQRLRARRGWRWAMALATGAFVLFVAALLVRQARTVDWAAVWAAFLALPPATLLAGGALALASHGLYGTFDLFGRHFTRHGLPAGRTMGITLIAYPFTLNLGSIIGGVTVRYRLYSRQGLSVGTIGQVVGQSIVTNWLGYLALAGAMFWVGPPRLPEGWHLGPGALRWIGAALMLAAAGYVVACAARRGRPIAWRGHAFPLPGWRVALLQVAVSAANWMVMGASVWVLTGGQPPYAAALATVLLGAVAGLVSRIPAGLGVLEAVGTAVLSAYMPAPQALAAVLAYRALYFFAPLVLAALAFGAVELAGRGREASRGPSRASQRPD</sequence>
<evidence type="ECO:0000256" key="4">
    <source>
        <dbReference type="ARBA" id="ARBA00022989"/>
    </source>
</evidence>
<feature type="transmembrane region" description="Helical" evidence="6">
    <location>
        <begin position="145"/>
        <end position="162"/>
    </location>
</feature>
<keyword evidence="8" id="KW-1185">Reference proteome</keyword>
<comment type="subcellular location">
    <subcellularLocation>
        <location evidence="1">Cell membrane</location>
        <topology evidence="1">Multi-pass membrane protein</topology>
    </subcellularLocation>
</comment>
<accession>A0A328ZHU0</accession>
<organism evidence="7 8">
    <name type="scientific">Paracidovorax anthurii</name>
    <dbReference type="NCBI Taxonomy" id="78229"/>
    <lineage>
        <taxon>Bacteria</taxon>
        <taxon>Pseudomonadati</taxon>
        <taxon>Pseudomonadota</taxon>
        <taxon>Betaproteobacteria</taxon>
        <taxon>Burkholderiales</taxon>
        <taxon>Comamonadaceae</taxon>
        <taxon>Paracidovorax</taxon>
    </lineage>
</organism>
<feature type="transmembrane region" description="Helical" evidence="6">
    <location>
        <begin position="54"/>
        <end position="79"/>
    </location>
</feature>
<evidence type="ECO:0000256" key="3">
    <source>
        <dbReference type="ARBA" id="ARBA00022692"/>
    </source>
</evidence>
<feature type="transmembrane region" description="Helical" evidence="6">
    <location>
        <begin position="99"/>
        <end position="124"/>
    </location>
</feature>
<dbReference type="EMBL" id="QLTA01000003">
    <property type="protein sequence ID" value="RAR85808.1"/>
    <property type="molecule type" value="Genomic_DNA"/>
</dbReference>
<feature type="transmembrane region" description="Helical" evidence="6">
    <location>
        <begin position="177"/>
        <end position="198"/>
    </location>
</feature>
<keyword evidence="3 6" id="KW-0812">Transmembrane</keyword>
<evidence type="ECO:0000256" key="2">
    <source>
        <dbReference type="ARBA" id="ARBA00022475"/>
    </source>
</evidence>
<keyword evidence="4 6" id="KW-1133">Transmembrane helix</keyword>
<evidence type="ECO:0000313" key="7">
    <source>
        <dbReference type="EMBL" id="RAR85808.1"/>
    </source>
</evidence>
<evidence type="ECO:0008006" key="9">
    <source>
        <dbReference type="Google" id="ProtNLM"/>
    </source>
</evidence>
<feature type="transmembrane region" description="Helical" evidence="6">
    <location>
        <begin position="219"/>
        <end position="240"/>
    </location>
</feature>
<evidence type="ECO:0000256" key="5">
    <source>
        <dbReference type="ARBA" id="ARBA00023136"/>
    </source>
</evidence>
<evidence type="ECO:0000256" key="1">
    <source>
        <dbReference type="ARBA" id="ARBA00004651"/>
    </source>
</evidence>
<dbReference type="InterPro" id="IPR022791">
    <property type="entry name" value="L-PG_synthase/AglD"/>
</dbReference>
<dbReference type="Proteomes" id="UP000248856">
    <property type="component" value="Unassembled WGS sequence"/>
</dbReference>
<reference evidence="7 8" key="1">
    <citation type="submission" date="2018-06" db="EMBL/GenBank/DDBJ databases">
        <title>Genomic Encyclopedia of Archaeal and Bacterial Type Strains, Phase II (KMG-II): from individual species to whole genera.</title>
        <authorList>
            <person name="Goeker M."/>
        </authorList>
    </citation>
    <scope>NUCLEOTIDE SEQUENCE [LARGE SCALE GENOMIC DNA]</scope>
    <source>
        <strain evidence="7 8">CFPB 3232</strain>
    </source>
</reference>
<keyword evidence="2" id="KW-1003">Cell membrane</keyword>
<comment type="caution">
    <text evidence="7">The sequence shown here is derived from an EMBL/GenBank/DDBJ whole genome shotgun (WGS) entry which is preliminary data.</text>
</comment>
<keyword evidence="5 6" id="KW-0472">Membrane</keyword>
<evidence type="ECO:0000313" key="8">
    <source>
        <dbReference type="Proteomes" id="UP000248856"/>
    </source>
</evidence>
<feature type="transmembrane region" description="Helical" evidence="6">
    <location>
        <begin position="246"/>
        <end position="263"/>
    </location>
</feature>
<name>A0A328ZHU0_9BURK</name>
<proteinExistence type="predicted"/>
<feature type="transmembrane region" description="Helical" evidence="6">
    <location>
        <begin position="299"/>
        <end position="320"/>
    </location>
</feature>
<dbReference type="GO" id="GO:0005886">
    <property type="term" value="C:plasma membrane"/>
    <property type="evidence" value="ECO:0007669"/>
    <property type="project" value="UniProtKB-SubCell"/>
</dbReference>
<gene>
    <name evidence="7" type="ORF">AX018_100336</name>
</gene>
<protein>
    <recommendedName>
        <fullName evidence="9">Lysylphosphatidylglycerol synthase-like protein</fullName>
    </recommendedName>
</protein>
<evidence type="ECO:0000256" key="6">
    <source>
        <dbReference type="SAM" id="Phobius"/>
    </source>
</evidence>
<dbReference type="AlphaFoldDB" id="A0A328ZHU0"/>